<evidence type="ECO:0000313" key="4">
    <source>
        <dbReference type="EMBL" id="PKC59996.1"/>
    </source>
</evidence>
<gene>
    <name evidence="2" type="ORF">CHRIB12_LOCUS23575</name>
    <name evidence="4" type="ORF">RhiirA1_399537</name>
    <name evidence="3" type="ORF">RhiirA5_379526</name>
</gene>
<dbReference type="EMBL" id="CAGKOT010000093">
    <property type="protein sequence ID" value="CAB5394900.1"/>
    <property type="molecule type" value="Genomic_DNA"/>
</dbReference>
<proteinExistence type="predicted"/>
<dbReference type="VEuPathDB" id="FungiDB:RhiirA1_399537"/>
<dbReference type="Proteomes" id="UP000232688">
    <property type="component" value="Unassembled WGS sequence"/>
</dbReference>
<feature type="region of interest" description="Disordered" evidence="1">
    <location>
        <begin position="52"/>
        <end position="129"/>
    </location>
</feature>
<accession>A0A2I1EX25</accession>
<reference evidence="4 5" key="3">
    <citation type="submission" date="2017-10" db="EMBL/GenBank/DDBJ databases">
        <title>Extensive intraspecific genome diversity in a model arbuscular mycorrhizal fungus.</title>
        <authorList>
            <person name="Chen E.C.H."/>
            <person name="Morin E."/>
            <person name="Baudet D."/>
            <person name="Noel J."/>
            <person name="Ndikumana S."/>
            <person name="Charron P."/>
            <person name="St-Onge C."/>
            <person name="Giorgi J."/>
            <person name="Grigoriev I.V."/>
            <person name="Roux C."/>
            <person name="Martin F.M."/>
            <person name="Corradi N."/>
        </authorList>
    </citation>
    <scope>NUCLEOTIDE SEQUENCE [LARGE SCALE GENOMIC DNA]</scope>
    <source>
        <strain evidence="4 5">A1</strain>
    </source>
</reference>
<reference evidence="2" key="5">
    <citation type="submission" date="2020-05" db="EMBL/GenBank/DDBJ databases">
        <authorList>
            <person name="Rincon C."/>
            <person name="Sanders R I."/>
            <person name="Robbins C."/>
            <person name="Chaturvedi A."/>
        </authorList>
    </citation>
    <scope>NUCLEOTIDE SEQUENCE</scope>
    <source>
        <strain evidence="2">CHB12</strain>
    </source>
</reference>
<dbReference type="VEuPathDB" id="FungiDB:RhiirFUN_024359"/>
<name>A0A2I1EX25_9GLOM</name>
<reference evidence="4 5" key="4">
    <citation type="submission" date="2017-10" db="EMBL/GenBank/DDBJ databases">
        <title>Genome analyses suggest a sexual origin of heterokaryosis in a supposedly ancient asexual fungus.</title>
        <authorList>
            <person name="Corradi N."/>
            <person name="Sedzielewska K."/>
            <person name="Noel J."/>
            <person name="Charron P."/>
            <person name="Farinelli L."/>
            <person name="Marton T."/>
            <person name="Kruger M."/>
            <person name="Pelin A."/>
            <person name="Brachmann A."/>
            <person name="Corradi N."/>
        </authorList>
    </citation>
    <scope>NUCLEOTIDE SEQUENCE [LARGE SCALE GENOMIC DNA]</scope>
    <source>
        <strain evidence="4 5">A1</strain>
    </source>
</reference>
<evidence type="ECO:0000256" key="1">
    <source>
        <dbReference type="SAM" id="MobiDB-lite"/>
    </source>
</evidence>
<dbReference type="VEuPathDB" id="FungiDB:FUN_012500"/>
<evidence type="ECO:0000313" key="2">
    <source>
        <dbReference type="EMBL" id="CAB5394900.1"/>
    </source>
</evidence>
<comment type="caution">
    <text evidence="3">The sequence shown here is derived from an EMBL/GenBank/DDBJ whole genome shotgun (WGS) entry which is preliminary data.</text>
</comment>
<reference evidence="3 6" key="2">
    <citation type="submission" date="2017-09" db="EMBL/GenBank/DDBJ databases">
        <title>Extensive intraspecific genome diversity in a model arbuscular mycorrhizal fungus.</title>
        <authorList>
            <person name="Chen E.C."/>
            <person name="Morin E."/>
            <person name="Beaudet D."/>
            <person name="Noel J."/>
            <person name="Ndikumana S."/>
            <person name="Charron P."/>
            <person name="St-Onge C."/>
            <person name="Giorgi J."/>
            <person name="Grigoriev I.V."/>
            <person name="Roux C."/>
            <person name="Martin F.M."/>
            <person name="Corradi N."/>
        </authorList>
    </citation>
    <scope>NUCLEOTIDE SEQUENCE [LARGE SCALE GENOMIC DNA]</scope>
    <source>
        <strain evidence="3 6">A5</strain>
    </source>
</reference>
<dbReference type="OrthoDB" id="2315771at2759"/>
<evidence type="ECO:0000313" key="3">
    <source>
        <dbReference type="EMBL" id="PKC04257.1"/>
    </source>
</evidence>
<dbReference type="Proteomes" id="UP000232722">
    <property type="component" value="Unassembled WGS sequence"/>
</dbReference>
<evidence type="ECO:0000313" key="5">
    <source>
        <dbReference type="Proteomes" id="UP000232688"/>
    </source>
</evidence>
<dbReference type="AlphaFoldDB" id="A0A2I1EX25"/>
<protein>
    <submittedName>
        <fullName evidence="3">Uncharacterized protein</fullName>
    </submittedName>
</protein>
<organism evidence="3 6">
    <name type="scientific">Rhizophagus irregularis</name>
    <dbReference type="NCBI Taxonomy" id="588596"/>
    <lineage>
        <taxon>Eukaryota</taxon>
        <taxon>Fungi</taxon>
        <taxon>Fungi incertae sedis</taxon>
        <taxon>Mucoromycota</taxon>
        <taxon>Glomeromycotina</taxon>
        <taxon>Glomeromycetes</taxon>
        <taxon>Glomerales</taxon>
        <taxon>Glomeraceae</taxon>
        <taxon>Rhizophagus</taxon>
    </lineage>
</organism>
<dbReference type="EMBL" id="LLXH01001219">
    <property type="protein sequence ID" value="PKC59996.1"/>
    <property type="molecule type" value="Genomic_DNA"/>
</dbReference>
<feature type="compositionally biased region" description="Basic and acidic residues" evidence="1">
    <location>
        <begin position="72"/>
        <end position="81"/>
    </location>
</feature>
<dbReference type="EMBL" id="LLXJ01001039">
    <property type="protein sequence ID" value="PKC04257.1"/>
    <property type="molecule type" value="Genomic_DNA"/>
</dbReference>
<reference evidence="3 6" key="1">
    <citation type="submission" date="2016-04" db="EMBL/GenBank/DDBJ databases">
        <title>Genome analyses suggest a sexual origin of heterokaryosis in a supposedly ancient asexual fungus.</title>
        <authorList>
            <person name="Ropars J."/>
            <person name="Sedzielewska K."/>
            <person name="Noel J."/>
            <person name="Charron P."/>
            <person name="Farinelli L."/>
            <person name="Marton T."/>
            <person name="Kruger M."/>
            <person name="Pelin A."/>
            <person name="Brachmann A."/>
            <person name="Corradi N."/>
        </authorList>
    </citation>
    <scope>NUCLEOTIDE SEQUENCE [LARGE SCALE GENOMIC DNA]</scope>
    <source>
        <strain evidence="3 6">A5</strain>
    </source>
</reference>
<evidence type="ECO:0000313" key="6">
    <source>
        <dbReference type="Proteomes" id="UP000232722"/>
    </source>
</evidence>
<dbReference type="Proteomes" id="UP000684084">
    <property type="component" value="Unassembled WGS sequence"/>
</dbReference>
<sequence>MSNLASRYAMMEGNTNFQFKLHQEMTAFNDAFILGKSISVIPRETKDDLYIPSEGGTAIVDNPLSQDSRFLTSDDTKEIERRPRKRLTMSHFSPIPPNGTNDRLKRRRQTPATADDSTDAGPSGSSTNI</sequence>